<evidence type="ECO:0000256" key="5">
    <source>
        <dbReference type="SAM" id="Phobius"/>
    </source>
</evidence>
<evidence type="ECO:0000259" key="6">
    <source>
        <dbReference type="Pfam" id="PF06305"/>
    </source>
</evidence>
<name>A0AB36D5C7_9PSED</name>
<protein>
    <submittedName>
        <fullName evidence="7">LapA family protein</fullName>
    </submittedName>
</protein>
<dbReference type="AlphaFoldDB" id="A0AB36D5C7"/>
<evidence type="ECO:0000256" key="1">
    <source>
        <dbReference type="ARBA" id="ARBA00022475"/>
    </source>
</evidence>
<dbReference type="Proteomes" id="UP000548707">
    <property type="component" value="Unassembled WGS sequence"/>
</dbReference>
<dbReference type="InterPro" id="IPR010445">
    <property type="entry name" value="LapA_dom"/>
</dbReference>
<keyword evidence="2 5" id="KW-0812">Transmembrane</keyword>
<accession>A0AB36D5C7</accession>
<proteinExistence type="predicted"/>
<keyword evidence="3 5" id="KW-1133">Transmembrane helix</keyword>
<comment type="caution">
    <text evidence="7">The sequence shown here is derived from an EMBL/GenBank/DDBJ whole genome shotgun (WGS) entry which is preliminary data.</text>
</comment>
<feature type="transmembrane region" description="Helical" evidence="5">
    <location>
        <begin position="31"/>
        <end position="58"/>
    </location>
</feature>
<organism evidence="7 8">
    <name type="scientific">Pseudomonas mandelii</name>
    <dbReference type="NCBI Taxonomy" id="75612"/>
    <lineage>
        <taxon>Bacteria</taxon>
        <taxon>Pseudomonadati</taxon>
        <taxon>Pseudomonadota</taxon>
        <taxon>Gammaproteobacteria</taxon>
        <taxon>Pseudomonadales</taxon>
        <taxon>Pseudomonadaceae</taxon>
        <taxon>Pseudomonas</taxon>
    </lineage>
</organism>
<evidence type="ECO:0000256" key="4">
    <source>
        <dbReference type="ARBA" id="ARBA00023136"/>
    </source>
</evidence>
<dbReference type="Pfam" id="PF06305">
    <property type="entry name" value="LapA_dom"/>
    <property type="match status" value="1"/>
</dbReference>
<evidence type="ECO:0000313" key="8">
    <source>
        <dbReference type="Proteomes" id="UP000548707"/>
    </source>
</evidence>
<gene>
    <name evidence="7" type="ORF">HBO26_28505</name>
</gene>
<dbReference type="RefSeq" id="WP_102594034.1">
    <property type="nucleotide sequence ID" value="NZ_JAAQXV010000014.1"/>
</dbReference>
<evidence type="ECO:0000256" key="3">
    <source>
        <dbReference type="ARBA" id="ARBA00022989"/>
    </source>
</evidence>
<dbReference type="GO" id="GO:0005886">
    <property type="term" value="C:plasma membrane"/>
    <property type="evidence" value="ECO:0007669"/>
    <property type="project" value="InterPro"/>
</dbReference>
<dbReference type="EMBL" id="JAAQXV010000014">
    <property type="protein sequence ID" value="NMZ83239.1"/>
    <property type="molecule type" value="Genomic_DNA"/>
</dbReference>
<evidence type="ECO:0000313" key="7">
    <source>
        <dbReference type="EMBL" id="NMZ83239.1"/>
    </source>
</evidence>
<sequence>MALLLALLIAIFVLENQQSVSISFFGFSSLGFPLSACLIIAILLGMVIGPLMSLAFGFRRKTNVNRKI</sequence>
<evidence type="ECO:0000256" key="2">
    <source>
        <dbReference type="ARBA" id="ARBA00022692"/>
    </source>
</evidence>
<keyword evidence="1" id="KW-1003">Cell membrane</keyword>
<keyword evidence="4 5" id="KW-0472">Membrane</keyword>
<reference evidence="7 8" key="1">
    <citation type="journal article" date="2020" name="Front. Microbiol.">
        <title>Genetic Organization of the aprX-lipA2 Operon Affects the Proteolytic Potential of Pseudomonas Species in Milk.</title>
        <authorList>
            <person name="Maier C."/>
            <person name="Huptas C."/>
            <person name="von Neubeck M."/>
            <person name="Scherer S."/>
            <person name="Wenning M."/>
            <person name="Lucking G."/>
        </authorList>
    </citation>
    <scope>NUCLEOTIDE SEQUENCE [LARGE SCALE GENOMIC DNA]</scope>
    <source>
        <strain evidence="7 8">WS 5114</strain>
    </source>
</reference>
<feature type="domain" description="Lipopolysaccharide assembly protein A" evidence="6">
    <location>
        <begin position="15"/>
        <end position="66"/>
    </location>
</feature>